<dbReference type="PANTHER" id="PTHR11616:SF236">
    <property type="entry name" value="TRANSPORTER"/>
    <property type="match status" value="1"/>
</dbReference>
<comment type="subcellular location">
    <subcellularLocation>
        <location evidence="1">Membrane</location>
        <topology evidence="1">Multi-pass membrane protein</topology>
    </subcellularLocation>
</comment>
<dbReference type="GO" id="GO:0005283">
    <property type="term" value="F:amino acid:sodium symporter activity"/>
    <property type="evidence" value="ECO:0007669"/>
    <property type="project" value="TreeGrafter"/>
</dbReference>
<feature type="transmembrane region" description="Helical" evidence="11">
    <location>
        <begin position="250"/>
        <end position="275"/>
    </location>
</feature>
<reference evidence="12" key="1">
    <citation type="journal article" date="2020" name="Cell">
        <title>Large-Scale Comparative Analyses of Tick Genomes Elucidate Their Genetic Diversity and Vector Capacities.</title>
        <authorList>
            <consortium name="Tick Genome and Microbiome Consortium (TIGMIC)"/>
            <person name="Jia N."/>
            <person name="Wang J."/>
            <person name="Shi W."/>
            <person name="Du L."/>
            <person name="Sun Y."/>
            <person name="Zhan W."/>
            <person name="Jiang J.F."/>
            <person name="Wang Q."/>
            <person name="Zhang B."/>
            <person name="Ji P."/>
            <person name="Bell-Sakyi L."/>
            <person name="Cui X.M."/>
            <person name="Yuan T.T."/>
            <person name="Jiang B.G."/>
            <person name="Yang W.F."/>
            <person name="Lam T.T."/>
            <person name="Chang Q.C."/>
            <person name="Ding S.J."/>
            <person name="Wang X.J."/>
            <person name="Zhu J.G."/>
            <person name="Ruan X.D."/>
            <person name="Zhao L."/>
            <person name="Wei J.T."/>
            <person name="Ye R.Z."/>
            <person name="Que T.C."/>
            <person name="Du C.H."/>
            <person name="Zhou Y.H."/>
            <person name="Cheng J.X."/>
            <person name="Dai P.F."/>
            <person name="Guo W.B."/>
            <person name="Han X.H."/>
            <person name="Huang E.J."/>
            <person name="Li L.F."/>
            <person name="Wei W."/>
            <person name="Gao Y.C."/>
            <person name="Liu J.Z."/>
            <person name="Shao H.Z."/>
            <person name="Wang X."/>
            <person name="Wang C.C."/>
            <person name="Yang T.C."/>
            <person name="Huo Q.B."/>
            <person name="Li W."/>
            <person name="Chen H.Y."/>
            <person name="Chen S.E."/>
            <person name="Zhou L.G."/>
            <person name="Ni X.B."/>
            <person name="Tian J.H."/>
            <person name="Sheng Y."/>
            <person name="Liu T."/>
            <person name="Pan Y.S."/>
            <person name="Xia L.Y."/>
            <person name="Li J."/>
            <person name="Zhao F."/>
            <person name="Cao W.C."/>
        </authorList>
    </citation>
    <scope>NUCLEOTIDE SEQUENCE</scope>
    <source>
        <strain evidence="12">Rmic-2018</strain>
    </source>
</reference>
<keyword evidence="6 11" id="KW-1133">Transmembrane helix</keyword>
<keyword evidence="8" id="KW-0915">Sodium</keyword>
<evidence type="ECO:0000256" key="4">
    <source>
        <dbReference type="ARBA" id="ARBA00022692"/>
    </source>
</evidence>
<feature type="region of interest" description="Disordered" evidence="10">
    <location>
        <begin position="300"/>
        <end position="320"/>
    </location>
</feature>
<dbReference type="GO" id="GO:0046872">
    <property type="term" value="F:metal ion binding"/>
    <property type="evidence" value="ECO:0007669"/>
    <property type="project" value="UniProtKB-KW"/>
</dbReference>
<dbReference type="GO" id="GO:0005886">
    <property type="term" value="C:plasma membrane"/>
    <property type="evidence" value="ECO:0007669"/>
    <property type="project" value="TreeGrafter"/>
</dbReference>
<dbReference type="AlphaFoldDB" id="A0A9J6ED79"/>
<name>A0A9J6ED79_RHIMP</name>
<dbReference type="InterPro" id="IPR000175">
    <property type="entry name" value="Na/ntran_symport"/>
</dbReference>
<feature type="transmembrane region" description="Helical" evidence="11">
    <location>
        <begin position="20"/>
        <end position="38"/>
    </location>
</feature>
<comment type="similarity">
    <text evidence="2">Belongs to the sodium:neurotransmitter symporter (SNF) (TC 2.A.22) family.</text>
</comment>
<evidence type="ECO:0000256" key="3">
    <source>
        <dbReference type="ARBA" id="ARBA00022448"/>
    </source>
</evidence>
<dbReference type="Pfam" id="PF00209">
    <property type="entry name" value="SNF"/>
    <property type="match status" value="1"/>
</dbReference>
<dbReference type="InterPro" id="IPR037272">
    <property type="entry name" value="SNS_sf"/>
</dbReference>
<dbReference type="Proteomes" id="UP000821866">
    <property type="component" value="Chromosome 3"/>
</dbReference>
<dbReference type="VEuPathDB" id="VectorBase:LOC119164647"/>
<feature type="binding site" evidence="8">
    <location>
        <position position="34"/>
    </location>
    <ligand>
        <name>Na(+)</name>
        <dbReference type="ChEBI" id="CHEBI:29101"/>
        <label>1</label>
    </ligand>
</feature>
<keyword evidence="3" id="KW-0813">Transport</keyword>
<keyword evidence="5" id="KW-0769">Symport</keyword>
<evidence type="ECO:0000256" key="5">
    <source>
        <dbReference type="ARBA" id="ARBA00022847"/>
    </source>
</evidence>
<keyword evidence="7 11" id="KW-0472">Membrane</keyword>
<reference evidence="12" key="2">
    <citation type="submission" date="2021-09" db="EMBL/GenBank/DDBJ databases">
        <authorList>
            <person name="Jia N."/>
            <person name="Wang J."/>
            <person name="Shi W."/>
            <person name="Du L."/>
            <person name="Sun Y."/>
            <person name="Zhan W."/>
            <person name="Jiang J."/>
            <person name="Wang Q."/>
            <person name="Zhang B."/>
            <person name="Ji P."/>
            <person name="Sakyi L.B."/>
            <person name="Cui X."/>
            <person name="Yuan T."/>
            <person name="Jiang B."/>
            <person name="Yang W."/>
            <person name="Lam T.T.-Y."/>
            <person name="Chang Q."/>
            <person name="Ding S."/>
            <person name="Wang X."/>
            <person name="Zhu J."/>
            <person name="Ruan X."/>
            <person name="Zhao L."/>
            <person name="Wei J."/>
            <person name="Que T."/>
            <person name="Du C."/>
            <person name="Cheng J."/>
            <person name="Dai P."/>
            <person name="Han X."/>
            <person name="Huang E."/>
            <person name="Gao Y."/>
            <person name="Liu J."/>
            <person name="Shao H."/>
            <person name="Ye R."/>
            <person name="Li L."/>
            <person name="Wei W."/>
            <person name="Wang X."/>
            <person name="Wang C."/>
            <person name="Huo Q."/>
            <person name="Li W."/>
            <person name="Guo W."/>
            <person name="Chen H."/>
            <person name="Chen S."/>
            <person name="Zhou L."/>
            <person name="Zhou L."/>
            <person name="Ni X."/>
            <person name="Tian J."/>
            <person name="Zhou Y."/>
            <person name="Sheng Y."/>
            <person name="Liu T."/>
            <person name="Pan Y."/>
            <person name="Xia L."/>
            <person name="Li J."/>
            <person name="Zhao F."/>
            <person name="Cao W."/>
        </authorList>
    </citation>
    <scope>NUCLEOTIDE SEQUENCE</scope>
    <source>
        <strain evidence="12">Rmic-2018</strain>
        <tissue evidence="12">Larvae</tissue>
    </source>
</reference>
<evidence type="ECO:0000256" key="7">
    <source>
        <dbReference type="ARBA" id="ARBA00023136"/>
    </source>
</evidence>
<feature type="disulfide bond" evidence="9">
    <location>
        <begin position="132"/>
        <end position="140"/>
    </location>
</feature>
<feature type="transmembrane region" description="Helical" evidence="11">
    <location>
        <begin position="50"/>
        <end position="67"/>
    </location>
</feature>
<evidence type="ECO:0000256" key="2">
    <source>
        <dbReference type="ARBA" id="ARBA00006459"/>
    </source>
</evidence>
<keyword evidence="4 11" id="KW-0812">Transmembrane</keyword>
<evidence type="ECO:0000256" key="6">
    <source>
        <dbReference type="ARBA" id="ARBA00022989"/>
    </source>
</evidence>
<gene>
    <name evidence="12" type="ORF">HPB51_022514</name>
</gene>
<organism evidence="12 13">
    <name type="scientific">Rhipicephalus microplus</name>
    <name type="common">Cattle tick</name>
    <name type="synonym">Boophilus microplus</name>
    <dbReference type="NCBI Taxonomy" id="6941"/>
    <lineage>
        <taxon>Eukaryota</taxon>
        <taxon>Metazoa</taxon>
        <taxon>Ecdysozoa</taxon>
        <taxon>Arthropoda</taxon>
        <taxon>Chelicerata</taxon>
        <taxon>Arachnida</taxon>
        <taxon>Acari</taxon>
        <taxon>Parasitiformes</taxon>
        <taxon>Ixodida</taxon>
        <taxon>Ixodoidea</taxon>
        <taxon>Ixodidae</taxon>
        <taxon>Rhipicephalinae</taxon>
        <taxon>Rhipicephalus</taxon>
        <taxon>Boophilus</taxon>
    </lineage>
</organism>
<evidence type="ECO:0000256" key="11">
    <source>
        <dbReference type="SAM" id="Phobius"/>
    </source>
</evidence>
<dbReference type="SUPFAM" id="SSF161070">
    <property type="entry name" value="SNF-like"/>
    <property type="match status" value="1"/>
</dbReference>
<evidence type="ECO:0000256" key="9">
    <source>
        <dbReference type="PIRSR" id="PIRSR600175-2"/>
    </source>
</evidence>
<dbReference type="PROSITE" id="PS50267">
    <property type="entry name" value="NA_NEUROTRAN_SYMP_3"/>
    <property type="match status" value="1"/>
</dbReference>
<comment type="caution">
    <text evidence="12">The sequence shown here is derived from an EMBL/GenBank/DDBJ whole genome shotgun (WGS) entry which is preliminary data.</text>
</comment>
<dbReference type="GO" id="GO:0015187">
    <property type="term" value="F:glycine transmembrane transporter activity"/>
    <property type="evidence" value="ECO:0007669"/>
    <property type="project" value="TreeGrafter"/>
</dbReference>
<dbReference type="PANTHER" id="PTHR11616">
    <property type="entry name" value="SODIUM/CHLORIDE DEPENDENT TRANSPORTER"/>
    <property type="match status" value="1"/>
</dbReference>
<dbReference type="GO" id="GO:0089718">
    <property type="term" value="P:amino acid import across plasma membrane"/>
    <property type="evidence" value="ECO:0007669"/>
    <property type="project" value="TreeGrafter"/>
</dbReference>
<keyword evidence="8" id="KW-0479">Metal-binding</keyword>
<evidence type="ECO:0000313" key="13">
    <source>
        <dbReference type="Proteomes" id="UP000821866"/>
    </source>
</evidence>
<protein>
    <submittedName>
        <fullName evidence="12">Uncharacterized protein</fullName>
    </submittedName>
</protein>
<dbReference type="PROSITE" id="PS00754">
    <property type="entry name" value="NA_NEUROTRAN_SYMP_2"/>
    <property type="match status" value="1"/>
</dbReference>
<feature type="compositionally biased region" description="Basic and acidic residues" evidence="10">
    <location>
        <begin position="300"/>
        <end position="314"/>
    </location>
</feature>
<dbReference type="GO" id="GO:0015179">
    <property type="term" value="F:L-amino acid transmembrane transporter activity"/>
    <property type="evidence" value="ECO:0007669"/>
    <property type="project" value="TreeGrafter"/>
</dbReference>
<evidence type="ECO:0000256" key="1">
    <source>
        <dbReference type="ARBA" id="ARBA00004141"/>
    </source>
</evidence>
<keyword evidence="13" id="KW-1185">Reference proteome</keyword>
<sequence length="320" mass="35430">MSTDSKRPTRPPYYWRSRLHFYATAYLCTAGLTNLNWFPYAIYRRGRGSFLVMYATVMSLLAVPLLHMEAILGQFTHAGNRGMLECAPAFAGLSYTAAYFYVASTVSSALTMSHAVLYLLGSIQDPLPWATCRGLNTTTCYVLEAGGPQPCRQVHRALALRVEAAGERDRRPGVPVVIGDRVVLVPRHQFARNCTVATVSAVEHFHRDFVLHLSNHLDVLHLNTDVALACAATWAIACVASCSRIGRISALMYALVIVRVFLVWFLCAKVVGVGFKGDLWKQLSSFDPAQLLDLEYETRAREKPLTPRGADKKPPNSPVL</sequence>
<accession>A0A9J6ED79</accession>
<proteinExistence type="inferred from homology"/>
<dbReference type="EMBL" id="JABSTU010000005">
    <property type="protein sequence ID" value="KAH8031992.1"/>
    <property type="molecule type" value="Genomic_DNA"/>
</dbReference>
<evidence type="ECO:0000256" key="8">
    <source>
        <dbReference type="PIRSR" id="PIRSR600175-1"/>
    </source>
</evidence>
<evidence type="ECO:0000313" key="12">
    <source>
        <dbReference type="EMBL" id="KAH8031992.1"/>
    </source>
</evidence>
<evidence type="ECO:0000256" key="10">
    <source>
        <dbReference type="SAM" id="MobiDB-lite"/>
    </source>
</evidence>
<keyword evidence="9" id="KW-1015">Disulfide bond</keyword>